<dbReference type="AlphaFoldDB" id="S5SXH2"/>
<dbReference type="HOGENOM" id="CLU_1101442_0_0_11"/>
<dbReference type="Pfam" id="PF26571">
    <property type="entry name" value="VldE"/>
    <property type="match status" value="1"/>
</dbReference>
<evidence type="ECO:0000313" key="3">
    <source>
        <dbReference type="EMBL" id="AGS35837.1"/>
    </source>
</evidence>
<sequence length="252" mass="27025">MSTGNDDRSPLRALLGLVLVAALIAALAIYGPGLLRSVREGDNPLPWPAECTVETADGAIGLDRKQAQLATTAVALADRGAETPDVSGIDDAVLRRLAEGPPEDAGPSLTCSGTAAGDLPDEQMTASGLTPRAEQVRAAMTEVFGELPLGGFTPGGFDYGHGENSTHYDGRAIDVFFRPATEDNRRAGWRLAQWLIAHADELHVQYVIFDDRIWSAHSFRGQWRNYRAPEPANEILRHLDHVHVDVLGGGAT</sequence>
<accession>S5SXH2</accession>
<gene>
    <name evidence="3" type="ORF">B841_11825</name>
</gene>
<dbReference type="RefSeq" id="WP_020935769.1">
    <property type="nucleotide sequence ID" value="NC_021915.1"/>
</dbReference>
<dbReference type="InterPro" id="IPR058593">
    <property type="entry name" value="ARB_07466-like_C"/>
</dbReference>
<proteinExistence type="predicted"/>
<dbReference type="KEGG" id="cmd:B841_11825"/>
<keyword evidence="4" id="KW-1185">Reference proteome</keyword>
<evidence type="ECO:0000313" key="4">
    <source>
        <dbReference type="Proteomes" id="UP000015388"/>
    </source>
</evidence>
<protein>
    <recommendedName>
        <fullName evidence="2">ARB-07466-like C-terminal domain-containing protein</fullName>
    </recommendedName>
</protein>
<evidence type="ECO:0000256" key="1">
    <source>
        <dbReference type="SAM" id="MobiDB-lite"/>
    </source>
</evidence>
<dbReference type="STRING" id="1224163.B841_11825"/>
<evidence type="ECO:0000259" key="2">
    <source>
        <dbReference type="Pfam" id="PF26571"/>
    </source>
</evidence>
<name>S5SXH2_9CORY</name>
<reference evidence="3 4" key="1">
    <citation type="submission" date="2012-11" db="EMBL/GenBank/DDBJ databases">
        <title>The complete genome sequence of Corynebacterium maris Coryn-1 (=DSM 45190).</title>
        <authorList>
            <person name="Schaffert L."/>
            <person name="Albersmeier A."/>
            <person name="Kalinowski J."/>
            <person name="Ruckert C."/>
        </authorList>
    </citation>
    <scope>NUCLEOTIDE SEQUENCE [LARGE SCALE GENOMIC DNA]</scope>
    <source>
        <strain evidence="4">Coryn-1</strain>
    </source>
</reference>
<dbReference type="EMBL" id="CP003924">
    <property type="protein sequence ID" value="AGS35837.1"/>
    <property type="molecule type" value="Genomic_DNA"/>
</dbReference>
<dbReference type="eggNOG" id="COG0739">
    <property type="taxonomic scope" value="Bacteria"/>
</dbReference>
<dbReference type="PATRIC" id="fig|1224163.3.peg.2388"/>
<organism evidence="3 4">
    <name type="scientific">Corynebacterium maris DSM 45190</name>
    <dbReference type="NCBI Taxonomy" id="1224163"/>
    <lineage>
        <taxon>Bacteria</taxon>
        <taxon>Bacillati</taxon>
        <taxon>Actinomycetota</taxon>
        <taxon>Actinomycetes</taxon>
        <taxon>Mycobacteriales</taxon>
        <taxon>Corynebacteriaceae</taxon>
        <taxon>Corynebacterium</taxon>
    </lineage>
</organism>
<feature type="region of interest" description="Disordered" evidence="1">
    <location>
        <begin position="99"/>
        <end position="121"/>
    </location>
</feature>
<dbReference type="Proteomes" id="UP000015388">
    <property type="component" value="Chromosome"/>
</dbReference>
<feature type="domain" description="ARB-07466-like C-terminal" evidence="2">
    <location>
        <begin position="126"/>
        <end position="228"/>
    </location>
</feature>